<evidence type="ECO:0000256" key="4">
    <source>
        <dbReference type="ARBA" id="ARBA00023163"/>
    </source>
</evidence>
<protein>
    <submittedName>
        <fullName evidence="6">LysR family transcriptional regulator</fullName>
    </submittedName>
</protein>
<dbReference type="Gene3D" id="1.10.10.10">
    <property type="entry name" value="Winged helix-like DNA-binding domain superfamily/Winged helix DNA-binding domain"/>
    <property type="match status" value="1"/>
</dbReference>
<dbReference type="PANTHER" id="PTHR30346:SF28">
    <property type="entry name" value="HTH-TYPE TRANSCRIPTIONAL REGULATOR CYNR"/>
    <property type="match status" value="1"/>
</dbReference>
<keyword evidence="2" id="KW-0805">Transcription regulation</keyword>
<dbReference type="InterPro" id="IPR036388">
    <property type="entry name" value="WH-like_DNA-bd_sf"/>
</dbReference>
<evidence type="ECO:0000256" key="1">
    <source>
        <dbReference type="ARBA" id="ARBA00009437"/>
    </source>
</evidence>
<comment type="similarity">
    <text evidence="1">Belongs to the LysR transcriptional regulatory family.</text>
</comment>
<dbReference type="Proteomes" id="UP000249493">
    <property type="component" value="Unassembled WGS sequence"/>
</dbReference>
<keyword evidence="3" id="KW-0238">DNA-binding</keyword>
<dbReference type="GO" id="GO:0003677">
    <property type="term" value="F:DNA binding"/>
    <property type="evidence" value="ECO:0007669"/>
    <property type="project" value="UniProtKB-KW"/>
</dbReference>
<dbReference type="InterPro" id="IPR005119">
    <property type="entry name" value="LysR_subst-bd"/>
</dbReference>
<dbReference type="Gene3D" id="3.40.190.10">
    <property type="entry name" value="Periplasmic binding protein-like II"/>
    <property type="match status" value="2"/>
</dbReference>
<proteinExistence type="inferred from homology"/>
<dbReference type="FunFam" id="1.10.10.10:FF:000001">
    <property type="entry name" value="LysR family transcriptional regulator"/>
    <property type="match status" value="1"/>
</dbReference>
<sequence length="299" mass="33287">MLLRKLHVDTRFLQSFLTVVECGSIAEGARRLDLTSAAVAARIRTLEDDLGVSLVIRSGRAVKVTEAGRRLLEQTRHIVTSISDLRAAAVDNVEHGQLRIGTFFSATTSIVSPILERMYALHPELSVFVDVGYSPQLSEKVMSGQLDAALLVEHQFNIPKACEWHPLTEEPLIVLAPGTFKGTENAHDLLRTEPYIRYDRRIWGGRLADRYLRERGIQPRVRLEIDGLMTIASFVSRGLGISLLPDWAPMWSPTMSLTRIPLPGPAPVRRIGILSQARGPREKLTAEFIQHAKSVCQQG</sequence>
<name>A0A327MGB8_PSEFL</name>
<evidence type="ECO:0000256" key="2">
    <source>
        <dbReference type="ARBA" id="ARBA00023015"/>
    </source>
</evidence>
<reference evidence="6 7" key="1">
    <citation type="submission" date="2018-06" db="EMBL/GenBank/DDBJ databases">
        <authorList>
            <person name="Zhirakovskaya E."/>
        </authorList>
    </citation>
    <scope>NUCLEOTIDE SEQUENCE [LARGE SCALE GENOMIC DNA]</scope>
    <source>
        <strain evidence="6 7">LY3</strain>
    </source>
</reference>
<evidence type="ECO:0000259" key="5">
    <source>
        <dbReference type="PROSITE" id="PS50931"/>
    </source>
</evidence>
<dbReference type="PANTHER" id="PTHR30346">
    <property type="entry name" value="TRANSCRIPTIONAL DUAL REGULATOR HCAR-RELATED"/>
    <property type="match status" value="1"/>
</dbReference>
<dbReference type="InterPro" id="IPR000847">
    <property type="entry name" value="LysR_HTH_N"/>
</dbReference>
<gene>
    <name evidence="6" type="ORF">DOZ80_31340</name>
</gene>
<dbReference type="SUPFAM" id="SSF46785">
    <property type="entry name" value="Winged helix' DNA-binding domain"/>
    <property type="match status" value="1"/>
</dbReference>
<dbReference type="GO" id="GO:0003700">
    <property type="term" value="F:DNA-binding transcription factor activity"/>
    <property type="evidence" value="ECO:0007669"/>
    <property type="project" value="InterPro"/>
</dbReference>
<dbReference type="SUPFAM" id="SSF53850">
    <property type="entry name" value="Periplasmic binding protein-like II"/>
    <property type="match status" value="1"/>
</dbReference>
<accession>A0A327MGB8</accession>
<dbReference type="PROSITE" id="PS50931">
    <property type="entry name" value="HTH_LYSR"/>
    <property type="match status" value="1"/>
</dbReference>
<dbReference type="EMBL" id="QLIN01000028">
    <property type="protein sequence ID" value="RAI62140.1"/>
    <property type="molecule type" value="Genomic_DNA"/>
</dbReference>
<feature type="domain" description="HTH lysR-type" evidence="5">
    <location>
        <begin position="1"/>
        <end position="65"/>
    </location>
</feature>
<evidence type="ECO:0000313" key="7">
    <source>
        <dbReference type="Proteomes" id="UP000249493"/>
    </source>
</evidence>
<dbReference type="InterPro" id="IPR036390">
    <property type="entry name" value="WH_DNA-bd_sf"/>
</dbReference>
<keyword evidence="4" id="KW-0804">Transcription</keyword>
<dbReference type="Pfam" id="PF00126">
    <property type="entry name" value="HTH_1"/>
    <property type="match status" value="1"/>
</dbReference>
<organism evidence="6 7">
    <name type="scientific">Pseudomonas fluorescens</name>
    <dbReference type="NCBI Taxonomy" id="294"/>
    <lineage>
        <taxon>Bacteria</taxon>
        <taxon>Pseudomonadati</taxon>
        <taxon>Pseudomonadota</taxon>
        <taxon>Gammaproteobacteria</taxon>
        <taxon>Pseudomonadales</taxon>
        <taxon>Pseudomonadaceae</taxon>
        <taxon>Pseudomonas</taxon>
    </lineage>
</organism>
<dbReference type="Pfam" id="PF03466">
    <property type="entry name" value="LysR_substrate"/>
    <property type="match status" value="1"/>
</dbReference>
<dbReference type="GO" id="GO:0032993">
    <property type="term" value="C:protein-DNA complex"/>
    <property type="evidence" value="ECO:0007669"/>
    <property type="project" value="TreeGrafter"/>
</dbReference>
<comment type="caution">
    <text evidence="6">The sequence shown here is derived from an EMBL/GenBank/DDBJ whole genome shotgun (WGS) entry which is preliminary data.</text>
</comment>
<evidence type="ECO:0000256" key="3">
    <source>
        <dbReference type="ARBA" id="ARBA00023125"/>
    </source>
</evidence>
<dbReference type="AlphaFoldDB" id="A0A327MGB8"/>
<evidence type="ECO:0000313" key="6">
    <source>
        <dbReference type="EMBL" id="RAI62140.1"/>
    </source>
</evidence>